<proteinExistence type="predicted"/>
<feature type="compositionally biased region" description="Polar residues" evidence="1">
    <location>
        <begin position="213"/>
        <end position="234"/>
    </location>
</feature>
<protein>
    <submittedName>
        <fullName evidence="2">Uncharacterized protein</fullName>
    </submittedName>
</protein>
<evidence type="ECO:0000313" key="3">
    <source>
        <dbReference type="Proteomes" id="UP000784294"/>
    </source>
</evidence>
<feature type="region of interest" description="Disordered" evidence="1">
    <location>
        <begin position="205"/>
        <end position="268"/>
    </location>
</feature>
<dbReference type="Proteomes" id="UP000784294">
    <property type="component" value="Unassembled WGS sequence"/>
</dbReference>
<evidence type="ECO:0000256" key="1">
    <source>
        <dbReference type="SAM" id="MobiDB-lite"/>
    </source>
</evidence>
<feature type="compositionally biased region" description="Acidic residues" evidence="1">
    <location>
        <begin position="108"/>
        <end position="128"/>
    </location>
</feature>
<feature type="region of interest" description="Disordered" evidence="1">
    <location>
        <begin position="400"/>
        <end position="430"/>
    </location>
</feature>
<organism evidence="2 3">
    <name type="scientific">Protopolystoma xenopodis</name>
    <dbReference type="NCBI Taxonomy" id="117903"/>
    <lineage>
        <taxon>Eukaryota</taxon>
        <taxon>Metazoa</taxon>
        <taxon>Spiralia</taxon>
        <taxon>Lophotrochozoa</taxon>
        <taxon>Platyhelminthes</taxon>
        <taxon>Monogenea</taxon>
        <taxon>Polyopisthocotylea</taxon>
        <taxon>Polystomatidea</taxon>
        <taxon>Polystomatidae</taxon>
        <taxon>Protopolystoma</taxon>
    </lineage>
</organism>
<feature type="region of interest" description="Disordered" evidence="1">
    <location>
        <begin position="1"/>
        <end position="24"/>
    </location>
</feature>
<sequence>MRIRPSSFDGIHLRISPPDTLTPNGGQLTNEAQASQRDLQLTEILTELESLGRHTLGAQQRCLERRHSWRPFQPNPGGVGTDLSWAGHQARRTVERVCDRLKCQLEEFESHDDDEDDDDNDDDEEASEAEGHSLAAVGEKGTGVDVDTDSRPTEASYDVEEEDEEDEDEEDEKNQLIVAMATGEDDMSKAVRIVHHNRLTASVGSPADWLEQRPTTNEGTGAQTTITAPVSSDRASSRGREATSTMSTGRFSVDPGPVEEDGTENDADDLWSDRLDLASARSKPFEWLCEQLTSSRASLEDRPSTEVTSLRSITRLMRTPLPKVCRLPTAKGPLKMYFSILSQTSEFLATWEIALKWTILISFGLCRSGVRRLDVVARAWFDRRCRFSVSQLHRSRGGRVADESCKMPRGGRLKTGRSHSTSPFQSRGFT</sequence>
<evidence type="ECO:0000313" key="2">
    <source>
        <dbReference type="EMBL" id="VEL06731.1"/>
    </source>
</evidence>
<feature type="compositionally biased region" description="Polar residues" evidence="1">
    <location>
        <begin position="418"/>
        <end position="430"/>
    </location>
</feature>
<reference evidence="2" key="1">
    <citation type="submission" date="2018-11" db="EMBL/GenBank/DDBJ databases">
        <authorList>
            <consortium name="Pathogen Informatics"/>
        </authorList>
    </citation>
    <scope>NUCLEOTIDE SEQUENCE</scope>
</reference>
<comment type="caution">
    <text evidence="2">The sequence shown here is derived from an EMBL/GenBank/DDBJ whole genome shotgun (WGS) entry which is preliminary data.</text>
</comment>
<feature type="compositionally biased region" description="Acidic residues" evidence="1">
    <location>
        <begin position="157"/>
        <end position="172"/>
    </location>
</feature>
<gene>
    <name evidence="2" type="ORF">PXEA_LOCUS171</name>
</gene>
<name>A0A448W9Y7_9PLAT</name>
<feature type="region of interest" description="Disordered" evidence="1">
    <location>
        <begin position="108"/>
        <end position="173"/>
    </location>
</feature>
<keyword evidence="3" id="KW-1185">Reference proteome</keyword>
<accession>A0A448W9Y7</accession>
<dbReference type="AlphaFoldDB" id="A0A448W9Y7"/>
<dbReference type="EMBL" id="CAAALY010000314">
    <property type="protein sequence ID" value="VEL06731.1"/>
    <property type="molecule type" value="Genomic_DNA"/>
</dbReference>
<feature type="compositionally biased region" description="Acidic residues" evidence="1">
    <location>
        <begin position="257"/>
        <end position="268"/>
    </location>
</feature>